<evidence type="ECO:0000256" key="1">
    <source>
        <dbReference type="ARBA" id="ARBA00022603"/>
    </source>
</evidence>
<sequence length="369" mass="42671">MQCCHFKECGSCTLEGSYEEQKAFKLNAISSKFSEFYDKEFEFFASNEKNYRIRAEFGIWHEADKIYYTMHSKNKGERIFVRECPKVCEQIVSLMSILLNELESDAKLKHRLFGVEFISCSSGVLVTLLYHKKLEATFLEHIVNLANKLDITIIARSRGQKILSHELNLIDELKIDGRIYKFHLSENAFIQPNKAVNEKMITWAKINLAKGGKDLLELYCGHGNFTIPLSENFKNVLATEISKSSIFYALKNCDINDTKNIKFLRLSANELISAFKNEREFNRLKDINLHEYDFSHILVDPPRAGLEPSVINFIKNYENIIYISCNPDSLYENLIQISQTHEVVKFAVFDQFAHTHHVECGVLLRKKNG</sequence>
<dbReference type="EMBL" id="JADBHS010000019">
    <property type="protein sequence ID" value="MBE2987137.1"/>
    <property type="molecule type" value="Genomic_DNA"/>
</dbReference>
<name>A0AAW3ZX30_9BACT</name>
<dbReference type="CDD" id="cd02440">
    <property type="entry name" value="AdoMet_MTases"/>
    <property type="match status" value="1"/>
</dbReference>
<dbReference type="PANTHER" id="PTHR47790:SF2">
    <property type="entry name" value="TRNA_TMRNA (URACIL-C(5))-METHYLTRANSFERASE"/>
    <property type="match status" value="1"/>
</dbReference>
<dbReference type="InterPro" id="IPR010280">
    <property type="entry name" value="U5_MeTrfase_fam"/>
</dbReference>
<dbReference type="PROSITE" id="PS51687">
    <property type="entry name" value="SAM_MT_RNA_M5U"/>
    <property type="match status" value="1"/>
</dbReference>
<keyword evidence="3 5" id="KW-0949">S-adenosyl-L-methionine</keyword>
<evidence type="ECO:0000256" key="6">
    <source>
        <dbReference type="PROSITE-ProRule" id="PRU10015"/>
    </source>
</evidence>
<evidence type="ECO:0000256" key="4">
    <source>
        <dbReference type="ARBA" id="ARBA00022694"/>
    </source>
</evidence>
<dbReference type="Proteomes" id="UP000650616">
    <property type="component" value="Unassembled WGS sequence"/>
</dbReference>
<dbReference type="Proteomes" id="UP001318760">
    <property type="component" value="Unassembled WGS sequence"/>
</dbReference>
<comment type="caution">
    <text evidence="8">The sequence shown here is derived from an EMBL/GenBank/DDBJ whole genome shotgun (WGS) entry which is preliminary data.</text>
</comment>
<dbReference type="EC" id="2.1.1.35" evidence="8"/>
<dbReference type="EMBL" id="LIWG01000015">
    <property type="protein sequence ID" value="MBE3608826.1"/>
    <property type="molecule type" value="Genomic_DNA"/>
</dbReference>
<keyword evidence="1 5" id="KW-0489">Methyltransferase</keyword>
<proteinExistence type="inferred from homology"/>
<feature type="binding site" evidence="5">
    <location>
        <position position="240"/>
    </location>
    <ligand>
        <name>S-adenosyl-L-methionine</name>
        <dbReference type="ChEBI" id="CHEBI:59789"/>
    </ligand>
</feature>
<evidence type="ECO:0000256" key="2">
    <source>
        <dbReference type="ARBA" id="ARBA00022679"/>
    </source>
</evidence>
<feature type="active site" evidence="6">
    <location>
        <position position="325"/>
    </location>
</feature>
<dbReference type="PANTHER" id="PTHR47790">
    <property type="entry name" value="TRNA/TMRNA (URACIL-C(5))-METHYLTRANSFERASE"/>
    <property type="match status" value="1"/>
</dbReference>
<dbReference type="GO" id="GO:0032259">
    <property type="term" value="P:methylation"/>
    <property type="evidence" value="ECO:0007669"/>
    <property type="project" value="UniProtKB-KW"/>
</dbReference>
<accession>A0AAW3ZX30</accession>
<feature type="binding site" evidence="5">
    <location>
        <position position="219"/>
    </location>
    <ligand>
        <name>S-adenosyl-L-methionine</name>
        <dbReference type="ChEBI" id="CHEBI:59789"/>
    </ligand>
</feature>
<dbReference type="PROSITE" id="PS01230">
    <property type="entry name" value="TRMA_1"/>
    <property type="match status" value="1"/>
</dbReference>
<dbReference type="RefSeq" id="WP_170017195.1">
    <property type="nucleotide sequence ID" value="NZ_CP012545.1"/>
</dbReference>
<dbReference type="GO" id="GO:0005829">
    <property type="term" value="C:cytosol"/>
    <property type="evidence" value="ECO:0007669"/>
    <property type="project" value="TreeGrafter"/>
</dbReference>
<evidence type="ECO:0000313" key="8">
    <source>
        <dbReference type="EMBL" id="MBE3608826.1"/>
    </source>
</evidence>
<reference evidence="8 9" key="1">
    <citation type="submission" date="2015-08" db="EMBL/GenBank/DDBJ databases">
        <title>Comparative genomics of the Campylobacter concisus group.</title>
        <authorList>
            <person name="Yee E."/>
            <person name="Chapman M.H."/>
            <person name="Huynh S."/>
            <person name="Bono J.L."/>
            <person name="On S.L."/>
            <person name="St Leger J."/>
            <person name="Foster G."/>
            <person name="Parker C.T."/>
            <person name="Miller W.G."/>
        </authorList>
    </citation>
    <scope>NUCLEOTIDE SEQUENCE [LARGE SCALE GENOMIC DNA]</scope>
    <source>
        <strain evidence="8 9">RM9337</strain>
    </source>
</reference>
<dbReference type="Gene3D" id="3.40.50.150">
    <property type="entry name" value="Vaccinia Virus protein VP39"/>
    <property type="match status" value="1"/>
</dbReference>
<feature type="binding site" evidence="5">
    <location>
        <position position="191"/>
    </location>
    <ligand>
        <name>S-adenosyl-L-methionine</name>
        <dbReference type="ChEBI" id="CHEBI:59789"/>
    </ligand>
</feature>
<evidence type="ECO:0000313" key="9">
    <source>
        <dbReference type="Proteomes" id="UP000650616"/>
    </source>
</evidence>
<dbReference type="GO" id="GO:0030697">
    <property type="term" value="F:tRNA (uracil(54)-C5)-methyltransferase activity, S-adenosyl methionine-dependent"/>
    <property type="evidence" value="ECO:0007669"/>
    <property type="project" value="UniProtKB-EC"/>
</dbReference>
<keyword evidence="2 5" id="KW-0808">Transferase</keyword>
<dbReference type="InterPro" id="IPR029063">
    <property type="entry name" value="SAM-dependent_MTases_sf"/>
</dbReference>
<evidence type="ECO:0000313" key="10">
    <source>
        <dbReference type="Proteomes" id="UP001318760"/>
    </source>
</evidence>
<dbReference type="GO" id="GO:0000049">
    <property type="term" value="F:tRNA binding"/>
    <property type="evidence" value="ECO:0007669"/>
    <property type="project" value="TreeGrafter"/>
</dbReference>
<comment type="similarity">
    <text evidence="5">Belongs to the class I-like SAM-binding methyltransferase superfamily. RNA M5U methyltransferase family.</text>
</comment>
<dbReference type="HAMAP" id="MF_01011">
    <property type="entry name" value="RNA_methyltr_TrmA"/>
    <property type="match status" value="1"/>
</dbReference>
<protein>
    <submittedName>
        <fullName evidence="8">tRNA (Uridine(54)-C5)-methyltransferase TrmA</fullName>
        <ecNumber evidence="8">2.1.1.35</ecNumber>
    </submittedName>
</protein>
<dbReference type="GO" id="GO:0019843">
    <property type="term" value="F:rRNA binding"/>
    <property type="evidence" value="ECO:0007669"/>
    <property type="project" value="TreeGrafter"/>
</dbReference>
<reference evidence="7 10" key="2">
    <citation type="submission" date="2020-10" db="EMBL/GenBank/DDBJ databases">
        <title>Campylobacter californiensis sp. nov. isolated from cattle and feral swine in California.</title>
        <authorList>
            <person name="Miller W.G."/>
        </authorList>
    </citation>
    <scope>NUCLEOTIDE SEQUENCE [LARGE SCALE GENOMIC DNA]</scope>
    <source>
        <strain evidence="7 10">RM12919</strain>
    </source>
</reference>
<feature type="active site" description="Nucleophile" evidence="5">
    <location>
        <position position="325"/>
    </location>
</feature>
<dbReference type="AlphaFoldDB" id="A0AAW3ZX30"/>
<organism evidence="8 9">
    <name type="scientific">Campylobacter californiensis</name>
    <dbReference type="NCBI Taxonomy" id="1032243"/>
    <lineage>
        <taxon>Bacteria</taxon>
        <taxon>Pseudomonadati</taxon>
        <taxon>Campylobacterota</taxon>
        <taxon>Epsilonproteobacteria</taxon>
        <taxon>Campylobacterales</taxon>
        <taxon>Campylobacteraceae</taxon>
        <taxon>Campylobacter</taxon>
    </lineage>
</organism>
<dbReference type="FunFam" id="3.40.50.150:FF:000012">
    <property type="entry name" value="tRNA/tmRNA (uracil-C(5))-methyltransferase"/>
    <property type="match status" value="1"/>
</dbReference>
<dbReference type="Gene3D" id="2.40.50.1070">
    <property type="match status" value="1"/>
</dbReference>
<keyword evidence="9" id="KW-1185">Reference proteome</keyword>
<evidence type="ECO:0000313" key="7">
    <source>
        <dbReference type="EMBL" id="MBE2987137.1"/>
    </source>
</evidence>
<feature type="binding site" evidence="5">
    <location>
        <position position="300"/>
    </location>
    <ligand>
        <name>S-adenosyl-L-methionine</name>
        <dbReference type="ChEBI" id="CHEBI:59789"/>
    </ligand>
</feature>
<evidence type="ECO:0000256" key="3">
    <source>
        <dbReference type="ARBA" id="ARBA00022691"/>
    </source>
</evidence>
<dbReference type="SUPFAM" id="SSF53335">
    <property type="entry name" value="S-adenosyl-L-methionine-dependent methyltransferases"/>
    <property type="match status" value="1"/>
</dbReference>
<keyword evidence="4" id="KW-0819">tRNA processing</keyword>
<dbReference type="InterPro" id="IPR011869">
    <property type="entry name" value="TrmA_MeTrfase"/>
</dbReference>
<dbReference type="InterPro" id="IPR030390">
    <property type="entry name" value="MeTrfase_TrmA_AS"/>
</dbReference>
<dbReference type="NCBIfam" id="TIGR02143">
    <property type="entry name" value="trmA_only"/>
    <property type="match status" value="1"/>
</dbReference>
<gene>
    <name evidence="8" type="primary">trmA</name>
    <name evidence="7" type="ORF">CCAL12919_08425</name>
    <name evidence="8" type="ORF">CCAL9337_08850</name>
</gene>
<dbReference type="Pfam" id="PF05958">
    <property type="entry name" value="tRNA_U5-meth_tr"/>
    <property type="match status" value="1"/>
</dbReference>
<dbReference type="GO" id="GO:0008033">
    <property type="term" value="P:tRNA processing"/>
    <property type="evidence" value="ECO:0007669"/>
    <property type="project" value="UniProtKB-KW"/>
</dbReference>
<evidence type="ECO:0000256" key="5">
    <source>
        <dbReference type="PROSITE-ProRule" id="PRU01024"/>
    </source>
</evidence>